<evidence type="ECO:0000256" key="7">
    <source>
        <dbReference type="ARBA" id="ARBA00023136"/>
    </source>
</evidence>
<dbReference type="PANTHER" id="PTHR34979:SF1">
    <property type="entry name" value="INNER MEMBRANE PROTEIN YGAZ"/>
    <property type="match status" value="1"/>
</dbReference>
<evidence type="ECO:0000256" key="6">
    <source>
        <dbReference type="ARBA" id="ARBA00022989"/>
    </source>
</evidence>
<dbReference type="RefSeq" id="WP_215533476.1">
    <property type="nucleotide sequence ID" value="NZ_AP023321.1"/>
</dbReference>
<dbReference type="EMBL" id="AP023321">
    <property type="protein sequence ID" value="BCI59875.1"/>
    <property type="molecule type" value="Genomic_DNA"/>
</dbReference>
<proteinExistence type="inferred from homology"/>
<comment type="similarity">
    <text evidence="2">Belongs to the AzlC family.</text>
</comment>
<keyword evidence="6 8" id="KW-1133">Transmembrane helix</keyword>
<keyword evidence="10" id="KW-1185">Reference proteome</keyword>
<feature type="transmembrane region" description="Helical" evidence="8">
    <location>
        <begin position="12"/>
        <end position="34"/>
    </location>
</feature>
<accession>A0A7I8D1K4</accession>
<dbReference type="GO" id="GO:0005886">
    <property type="term" value="C:plasma membrane"/>
    <property type="evidence" value="ECO:0007669"/>
    <property type="project" value="UniProtKB-SubCell"/>
</dbReference>
<dbReference type="InterPro" id="IPR011606">
    <property type="entry name" value="Brnchd-chn_aa_trnsp_permease"/>
</dbReference>
<evidence type="ECO:0000313" key="9">
    <source>
        <dbReference type="EMBL" id="BCI59875.1"/>
    </source>
</evidence>
<keyword evidence="3" id="KW-0813">Transport</keyword>
<evidence type="ECO:0000256" key="5">
    <source>
        <dbReference type="ARBA" id="ARBA00022692"/>
    </source>
</evidence>
<dbReference type="AlphaFoldDB" id="A0A7I8D1K4"/>
<dbReference type="GO" id="GO:1903785">
    <property type="term" value="P:L-valine transmembrane transport"/>
    <property type="evidence" value="ECO:0007669"/>
    <property type="project" value="TreeGrafter"/>
</dbReference>
<feature type="transmembrane region" description="Helical" evidence="8">
    <location>
        <begin position="156"/>
        <end position="174"/>
    </location>
</feature>
<dbReference type="Proteomes" id="UP000593890">
    <property type="component" value="Chromosome"/>
</dbReference>
<feature type="transmembrane region" description="Helical" evidence="8">
    <location>
        <begin position="130"/>
        <end position="149"/>
    </location>
</feature>
<keyword evidence="5 8" id="KW-0812">Transmembrane</keyword>
<gene>
    <name evidence="9" type="ORF">C12CBH8_05140</name>
</gene>
<reference evidence="10" key="1">
    <citation type="submission" date="2020-07" db="EMBL/GenBank/DDBJ databases">
        <title>Complete genome sequencing of Clostridia bacterium strain 12CBH8.</title>
        <authorList>
            <person name="Sakamoto M."/>
            <person name="Murakami T."/>
            <person name="Mori H."/>
        </authorList>
    </citation>
    <scope>NUCLEOTIDE SEQUENCE [LARGE SCALE GENOMIC DNA]</scope>
    <source>
        <strain evidence="10">12CBH8</strain>
    </source>
</reference>
<protein>
    <submittedName>
        <fullName evidence="9">Branched-chain amino acid transporter AzlC</fullName>
    </submittedName>
</protein>
<keyword evidence="4" id="KW-1003">Cell membrane</keyword>
<evidence type="ECO:0000256" key="4">
    <source>
        <dbReference type="ARBA" id="ARBA00022475"/>
    </source>
</evidence>
<feature type="transmembrane region" description="Helical" evidence="8">
    <location>
        <begin position="100"/>
        <end position="118"/>
    </location>
</feature>
<name>A0A7I8D1K4_9FIRM</name>
<feature type="transmembrane region" description="Helical" evidence="8">
    <location>
        <begin position="186"/>
        <end position="219"/>
    </location>
</feature>
<dbReference type="PANTHER" id="PTHR34979">
    <property type="entry name" value="INNER MEMBRANE PROTEIN YGAZ"/>
    <property type="match status" value="1"/>
</dbReference>
<feature type="transmembrane region" description="Helical" evidence="8">
    <location>
        <begin position="54"/>
        <end position="79"/>
    </location>
</feature>
<organism evidence="9 10">
    <name type="scientific">Solibaculum mannosilyticum</name>
    <dbReference type="NCBI Taxonomy" id="2780922"/>
    <lineage>
        <taxon>Bacteria</taxon>
        <taxon>Bacillati</taxon>
        <taxon>Bacillota</taxon>
        <taxon>Clostridia</taxon>
        <taxon>Eubacteriales</taxon>
        <taxon>Oscillospiraceae</taxon>
        <taxon>Solibaculum</taxon>
    </lineage>
</organism>
<evidence type="ECO:0000256" key="1">
    <source>
        <dbReference type="ARBA" id="ARBA00004651"/>
    </source>
</evidence>
<evidence type="ECO:0000313" key="10">
    <source>
        <dbReference type="Proteomes" id="UP000593890"/>
    </source>
</evidence>
<dbReference type="KEGG" id="sman:C12CBH8_05140"/>
<evidence type="ECO:0000256" key="3">
    <source>
        <dbReference type="ARBA" id="ARBA00022448"/>
    </source>
</evidence>
<sequence length="230" mass="25323">MKHKSLAYAIKATLPVLTGYLAAGFAFGLMYNQIGYNPGFAALTSATVYSGSLQFLAVDLMGAGASFLTIALFTIIVNSRHILYGISMIDKFKDMGWRKWYMIFALTDETYALLNHVVVPGDIDRKTFYFQLALLNHCYWIIGGTLGNATGELLKFNYKGVDFAMTALFIVTFVDQWQQSKTHLPALFGLGCTLAALLLFGADNMLIPAMAAIVILLLAFQKKVEGETQV</sequence>
<evidence type="ECO:0000256" key="8">
    <source>
        <dbReference type="SAM" id="Phobius"/>
    </source>
</evidence>
<keyword evidence="7 8" id="KW-0472">Membrane</keyword>
<dbReference type="Pfam" id="PF03591">
    <property type="entry name" value="AzlC"/>
    <property type="match status" value="1"/>
</dbReference>
<evidence type="ECO:0000256" key="2">
    <source>
        <dbReference type="ARBA" id="ARBA00010735"/>
    </source>
</evidence>
<comment type="subcellular location">
    <subcellularLocation>
        <location evidence="1">Cell membrane</location>
        <topology evidence="1">Multi-pass membrane protein</topology>
    </subcellularLocation>
</comment>